<dbReference type="EMBL" id="MT145003">
    <property type="protein sequence ID" value="QJI02456.1"/>
    <property type="molecule type" value="Genomic_DNA"/>
</dbReference>
<proteinExistence type="predicted"/>
<sequence length="144" mass="16855">MNYFIIFNDRSVKEITEQQKMSIFEGSANPNFKNILIGDSLIAFSSIAKILSEKEYCEQYPDKRVAEVPLFKSLPEPILSEDQNKTRQVKRLKLMIQGLQNYINSDNYQWTDKPKILLAQIKQKLEKATQGINFEIRDFYNVIN</sequence>
<dbReference type="AlphaFoldDB" id="A0A6H2A4J6"/>
<evidence type="ECO:0000313" key="1">
    <source>
        <dbReference type="EMBL" id="QJA54642.1"/>
    </source>
</evidence>
<gene>
    <name evidence="1" type="ORF">TM448A05435_0002</name>
    <name evidence="2" type="ORF">TM448B03259_0010</name>
</gene>
<reference evidence="1" key="1">
    <citation type="submission" date="2020-03" db="EMBL/GenBank/DDBJ databases">
        <title>The deep terrestrial virosphere.</title>
        <authorList>
            <person name="Holmfeldt K."/>
            <person name="Nilsson E."/>
            <person name="Simone D."/>
            <person name="Lopez-Fernandez M."/>
            <person name="Wu X."/>
            <person name="de Brujin I."/>
            <person name="Lundin D."/>
            <person name="Andersson A."/>
            <person name="Bertilsson S."/>
            <person name="Dopson M."/>
        </authorList>
    </citation>
    <scope>NUCLEOTIDE SEQUENCE</scope>
    <source>
        <strain evidence="1">TM448A05435</strain>
        <strain evidence="2">TM448B03259</strain>
    </source>
</reference>
<name>A0A6H2A4J6_9ZZZZ</name>
<evidence type="ECO:0000313" key="2">
    <source>
        <dbReference type="EMBL" id="QJI02456.1"/>
    </source>
</evidence>
<organism evidence="1">
    <name type="scientific">viral metagenome</name>
    <dbReference type="NCBI Taxonomy" id="1070528"/>
    <lineage>
        <taxon>unclassified sequences</taxon>
        <taxon>metagenomes</taxon>
        <taxon>organismal metagenomes</taxon>
    </lineage>
</organism>
<protein>
    <submittedName>
        <fullName evidence="1">Uncharacterized protein</fullName>
    </submittedName>
</protein>
<dbReference type="EMBL" id="MT144525">
    <property type="protein sequence ID" value="QJA54642.1"/>
    <property type="molecule type" value="Genomic_DNA"/>
</dbReference>
<accession>A0A6H2A4J6</accession>